<comment type="caution">
    <text evidence="2">The sequence shown here is derived from an EMBL/GenBank/DDBJ whole genome shotgun (WGS) entry which is preliminary data.</text>
</comment>
<dbReference type="EMBL" id="JAWDJX010000006">
    <property type="protein sequence ID" value="KAK3056475.1"/>
    <property type="molecule type" value="Genomic_DNA"/>
</dbReference>
<feature type="region of interest" description="Disordered" evidence="1">
    <location>
        <begin position="1"/>
        <end position="202"/>
    </location>
</feature>
<feature type="compositionally biased region" description="Low complexity" evidence="1">
    <location>
        <begin position="10"/>
        <end position="23"/>
    </location>
</feature>
<evidence type="ECO:0000256" key="1">
    <source>
        <dbReference type="SAM" id="MobiDB-lite"/>
    </source>
</evidence>
<dbReference type="Proteomes" id="UP001271007">
    <property type="component" value="Unassembled WGS sequence"/>
</dbReference>
<protein>
    <submittedName>
        <fullName evidence="2">Uncharacterized protein</fullName>
    </submittedName>
</protein>
<sequence>MPPERRKSGRLLGSSSVAGSGSRKAPVSPPSPYSPRKSSRVSATQSPQINESSPFATDNSANTADADDDAPQNCTPGKLRKPTRGAAGATDTPDDQQEMIGDYPAGSHAFDNEADYGTHGRRWEHLRERKGQPVERATSEELEEAARAKVGGSKGHKERKRGALAGEKRPTGGGEEEVEDEPAEGDEWEVEEFPKGGGRGSR</sequence>
<reference evidence="2" key="1">
    <citation type="submission" date="2023-04" db="EMBL/GenBank/DDBJ databases">
        <title>Black Yeasts Isolated from many extreme environments.</title>
        <authorList>
            <person name="Coleine C."/>
            <person name="Stajich J.E."/>
            <person name="Selbmann L."/>
        </authorList>
    </citation>
    <scope>NUCLEOTIDE SEQUENCE</scope>
    <source>
        <strain evidence="2">CCFEE 5312</strain>
    </source>
</reference>
<feature type="compositionally biased region" description="Polar residues" evidence="1">
    <location>
        <begin position="43"/>
        <end position="55"/>
    </location>
</feature>
<keyword evidence="3" id="KW-1185">Reference proteome</keyword>
<name>A0AAJ0GFE3_9PEZI</name>
<proteinExistence type="predicted"/>
<feature type="compositionally biased region" description="Acidic residues" evidence="1">
    <location>
        <begin position="174"/>
        <end position="191"/>
    </location>
</feature>
<dbReference type="AlphaFoldDB" id="A0AAJ0GFE3"/>
<feature type="compositionally biased region" description="Basic and acidic residues" evidence="1">
    <location>
        <begin position="116"/>
        <end position="147"/>
    </location>
</feature>
<gene>
    <name evidence="2" type="ORF">LTR09_002982</name>
</gene>
<organism evidence="2 3">
    <name type="scientific">Extremus antarcticus</name>
    <dbReference type="NCBI Taxonomy" id="702011"/>
    <lineage>
        <taxon>Eukaryota</taxon>
        <taxon>Fungi</taxon>
        <taxon>Dikarya</taxon>
        <taxon>Ascomycota</taxon>
        <taxon>Pezizomycotina</taxon>
        <taxon>Dothideomycetes</taxon>
        <taxon>Dothideomycetidae</taxon>
        <taxon>Mycosphaerellales</taxon>
        <taxon>Extremaceae</taxon>
        <taxon>Extremus</taxon>
    </lineage>
</organism>
<accession>A0AAJ0GFE3</accession>
<evidence type="ECO:0000313" key="3">
    <source>
        <dbReference type="Proteomes" id="UP001271007"/>
    </source>
</evidence>
<evidence type="ECO:0000313" key="2">
    <source>
        <dbReference type="EMBL" id="KAK3056475.1"/>
    </source>
</evidence>